<evidence type="ECO:0000256" key="7">
    <source>
        <dbReference type="SAM" id="Phobius"/>
    </source>
</evidence>
<dbReference type="OrthoDB" id="305631at2759"/>
<keyword evidence="3" id="KW-0479">Metal-binding</keyword>
<protein>
    <recommendedName>
        <fullName evidence="8">LITAF domain-containing protein</fullName>
    </recommendedName>
</protein>
<keyword evidence="10" id="KW-1185">Reference proteome</keyword>
<dbReference type="EMBL" id="CAJJDN010000135">
    <property type="protein sequence ID" value="CAD8121913.1"/>
    <property type="molecule type" value="Genomic_DNA"/>
</dbReference>
<feature type="region of interest" description="Disordered" evidence="6">
    <location>
        <begin position="33"/>
        <end position="53"/>
    </location>
</feature>
<dbReference type="AlphaFoldDB" id="A0A8S1R3I9"/>
<evidence type="ECO:0000313" key="10">
    <source>
        <dbReference type="Proteomes" id="UP000692954"/>
    </source>
</evidence>
<sequence length="159" mass="17856">MQQDTNTTFEITNGQQQYQTPLQSDNQYAQYSQPMNTQQQYPPVPPQQNQMGAPRGQQELIIVHTQGVNAQGTNEIQSQILCNQSRFPILITCPYCSKQGTTRIEYKSGSGTWCCCFIIYLFSCILCWIPFVNDKCQDANHMCSNCGALVGSCLYKACG</sequence>
<dbReference type="SMART" id="SM00714">
    <property type="entry name" value="LITAF"/>
    <property type="match status" value="1"/>
</dbReference>
<organism evidence="9 10">
    <name type="scientific">Paramecium sonneborni</name>
    <dbReference type="NCBI Taxonomy" id="65129"/>
    <lineage>
        <taxon>Eukaryota</taxon>
        <taxon>Sar</taxon>
        <taxon>Alveolata</taxon>
        <taxon>Ciliophora</taxon>
        <taxon>Intramacronucleata</taxon>
        <taxon>Oligohymenophorea</taxon>
        <taxon>Peniculida</taxon>
        <taxon>Parameciidae</taxon>
        <taxon>Paramecium</taxon>
    </lineage>
</organism>
<dbReference type="GO" id="GO:0016020">
    <property type="term" value="C:membrane"/>
    <property type="evidence" value="ECO:0007669"/>
    <property type="project" value="UniProtKB-SubCell"/>
</dbReference>
<evidence type="ECO:0000256" key="4">
    <source>
        <dbReference type="ARBA" id="ARBA00022833"/>
    </source>
</evidence>
<proteinExistence type="inferred from homology"/>
<evidence type="ECO:0000256" key="2">
    <source>
        <dbReference type="ARBA" id="ARBA00005975"/>
    </source>
</evidence>
<dbReference type="Proteomes" id="UP000692954">
    <property type="component" value="Unassembled WGS sequence"/>
</dbReference>
<comment type="similarity">
    <text evidence="2">Belongs to the CDIP1/LITAF family.</text>
</comment>
<dbReference type="InterPro" id="IPR006629">
    <property type="entry name" value="LITAF"/>
</dbReference>
<gene>
    <name evidence="9" type="ORF">PSON_ATCC_30995.1.T1350056</name>
</gene>
<evidence type="ECO:0000256" key="1">
    <source>
        <dbReference type="ARBA" id="ARBA00004170"/>
    </source>
</evidence>
<accession>A0A8S1R3I9</accession>
<evidence type="ECO:0000256" key="3">
    <source>
        <dbReference type="ARBA" id="ARBA00022723"/>
    </source>
</evidence>
<keyword evidence="4" id="KW-0862">Zinc</keyword>
<dbReference type="GO" id="GO:0008270">
    <property type="term" value="F:zinc ion binding"/>
    <property type="evidence" value="ECO:0007669"/>
    <property type="project" value="TreeGrafter"/>
</dbReference>
<name>A0A8S1R3I9_9CILI</name>
<keyword evidence="7" id="KW-0812">Transmembrane</keyword>
<feature type="transmembrane region" description="Helical" evidence="7">
    <location>
        <begin position="111"/>
        <end position="131"/>
    </location>
</feature>
<reference evidence="9" key="1">
    <citation type="submission" date="2021-01" db="EMBL/GenBank/DDBJ databases">
        <authorList>
            <consortium name="Genoscope - CEA"/>
            <person name="William W."/>
        </authorList>
    </citation>
    <scope>NUCLEOTIDE SEQUENCE</scope>
</reference>
<keyword evidence="7" id="KW-1133">Transmembrane helix</keyword>
<evidence type="ECO:0000313" key="9">
    <source>
        <dbReference type="EMBL" id="CAD8121913.1"/>
    </source>
</evidence>
<dbReference type="InterPro" id="IPR037519">
    <property type="entry name" value="LITAF_fam"/>
</dbReference>
<dbReference type="PROSITE" id="PS51837">
    <property type="entry name" value="LITAF"/>
    <property type="match status" value="1"/>
</dbReference>
<keyword evidence="5 7" id="KW-0472">Membrane</keyword>
<feature type="domain" description="LITAF" evidence="8">
    <location>
        <begin position="73"/>
        <end position="155"/>
    </location>
</feature>
<evidence type="ECO:0000259" key="8">
    <source>
        <dbReference type="PROSITE" id="PS51837"/>
    </source>
</evidence>
<dbReference type="PANTHER" id="PTHR23292:SF6">
    <property type="entry name" value="FI16602P1-RELATED"/>
    <property type="match status" value="1"/>
</dbReference>
<evidence type="ECO:0000256" key="6">
    <source>
        <dbReference type="SAM" id="MobiDB-lite"/>
    </source>
</evidence>
<dbReference type="Pfam" id="PF10601">
    <property type="entry name" value="zf-LITAF-like"/>
    <property type="match status" value="1"/>
</dbReference>
<comment type="caution">
    <text evidence="9">The sequence shown here is derived from an EMBL/GenBank/DDBJ whole genome shotgun (WGS) entry which is preliminary data.</text>
</comment>
<comment type="subcellular location">
    <subcellularLocation>
        <location evidence="1">Membrane</location>
        <topology evidence="1">Peripheral membrane protein</topology>
    </subcellularLocation>
</comment>
<evidence type="ECO:0000256" key="5">
    <source>
        <dbReference type="ARBA" id="ARBA00023136"/>
    </source>
</evidence>
<dbReference type="PANTHER" id="PTHR23292">
    <property type="entry name" value="LIPOPOLYSACCHARIDE-INDUCED TUMOR NECROSIS FACTOR-ALPHA FACTOR"/>
    <property type="match status" value="1"/>
</dbReference>